<keyword evidence="2" id="KW-1185">Reference proteome</keyword>
<dbReference type="KEGG" id="dmm:dnm_099160"/>
<evidence type="ECO:0000313" key="1">
    <source>
        <dbReference type="EMBL" id="QTA93808.1"/>
    </source>
</evidence>
<dbReference type="EMBL" id="CP061800">
    <property type="protein sequence ID" value="QTA93808.1"/>
    <property type="molecule type" value="Genomic_DNA"/>
</dbReference>
<gene>
    <name evidence="1" type="ORF">dnm_099160</name>
</gene>
<accession>A0A975GW92</accession>
<evidence type="ECO:0000313" key="2">
    <source>
        <dbReference type="Proteomes" id="UP000663722"/>
    </source>
</evidence>
<reference evidence="1" key="1">
    <citation type="journal article" date="2021" name="Microb. Physiol.">
        <title>Proteogenomic Insights into the Physiology of Marine, Sulfate-Reducing, Filamentous Desulfonema limicola and Desulfonema magnum.</title>
        <authorList>
            <person name="Schnaars V."/>
            <person name="Wohlbrand L."/>
            <person name="Scheve S."/>
            <person name="Hinrichs C."/>
            <person name="Reinhardt R."/>
            <person name="Rabus R."/>
        </authorList>
    </citation>
    <scope>NUCLEOTIDE SEQUENCE</scope>
    <source>
        <strain evidence="1">4be13</strain>
    </source>
</reference>
<name>A0A975GW92_9BACT</name>
<organism evidence="1 2">
    <name type="scientific">Desulfonema magnum</name>
    <dbReference type="NCBI Taxonomy" id="45655"/>
    <lineage>
        <taxon>Bacteria</taxon>
        <taxon>Pseudomonadati</taxon>
        <taxon>Thermodesulfobacteriota</taxon>
        <taxon>Desulfobacteria</taxon>
        <taxon>Desulfobacterales</taxon>
        <taxon>Desulfococcaceae</taxon>
        <taxon>Desulfonema</taxon>
    </lineage>
</organism>
<dbReference type="Proteomes" id="UP000663722">
    <property type="component" value="Chromosome"/>
</dbReference>
<proteinExistence type="predicted"/>
<protein>
    <submittedName>
        <fullName evidence="1">Uncharacterized protein</fullName>
    </submittedName>
</protein>
<dbReference type="AlphaFoldDB" id="A0A975GW92"/>
<sequence>MGKGNVADMKRIIFIVFILLTMSGNAFAQKDYYFEPSEEQLTDTVEPDLRQSPLYDKPKDEAEKREDFLYKKQRYEREKRKIRRDSYPASLRRPTQYDYVYTNAYPFFFELNANQSEAEFILGHTWEENENNFLTSVGIGALYSDENYKIINASFALGNRELIERVNLGMGFKGMWGTAEEGRKQDDLGAVGFLFSAVYDIPEVDFFYYGVPFDFEISGEICIAPSQLCFDKLNEYTEIKTSFGLYVLGQKKGIISVGFRYLQAQFEDEDDEDNNWEKSNNAVFVGYRFIF</sequence>